<evidence type="ECO:0000313" key="1">
    <source>
        <dbReference type="EMBL" id="CEK57907.1"/>
    </source>
</evidence>
<dbReference type="EMBL" id="HACG01011042">
    <property type="protein sequence ID" value="CEK57907.1"/>
    <property type="molecule type" value="Transcribed_RNA"/>
</dbReference>
<dbReference type="AlphaFoldDB" id="A0A0B6YP17"/>
<name>A0A0B6YP17_9EUPU</name>
<proteinExistence type="predicted"/>
<sequence>MHTNKPDQKDTNPTINVLCTCNTKIRFRTFITTITIQGRRNRGKQREKMLDGLVSVFNKRSPSELTSAPG</sequence>
<gene>
    <name evidence="1" type="primary">ORF31421</name>
</gene>
<feature type="non-terminal residue" evidence="1">
    <location>
        <position position="70"/>
    </location>
</feature>
<protein>
    <submittedName>
        <fullName evidence="1">Uncharacterized protein</fullName>
    </submittedName>
</protein>
<organism evidence="1">
    <name type="scientific">Arion vulgaris</name>
    <dbReference type="NCBI Taxonomy" id="1028688"/>
    <lineage>
        <taxon>Eukaryota</taxon>
        <taxon>Metazoa</taxon>
        <taxon>Spiralia</taxon>
        <taxon>Lophotrochozoa</taxon>
        <taxon>Mollusca</taxon>
        <taxon>Gastropoda</taxon>
        <taxon>Heterobranchia</taxon>
        <taxon>Euthyneura</taxon>
        <taxon>Panpulmonata</taxon>
        <taxon>Eupulmonata</taxon>
        <taxon>Stylommatophora</taxon>
        <taxon>Helicina</taxon>
        <taxon>Arionoidea</taxon>
        <taxon>Arionidae</taxon>
        <taxon>Arion</taxon>
    </lineage>
</organism>
<reference evidence="1" key="1">
    <citation type="submission" date="2014-12" db="EMBL/GenBank/DDBJ databases">
        <title>Insight into the proteome of Arion vulgaris.</title>
        <authorList>
            <person name="Aradska J."/>
            <person name="Bulat T."/>
            <person name="Smidak R."/>
            <person name="Sarate P."/>
            <person name="Gangsoo J."/>
            <person name="Sialana F."/>
            <person name="Bilban M."/>
            <person name="Lubec G."/>
        </authorList>
    </citation>
    <scope>NUCLEOTIDE SEQUENCE</scope>
    <source>
        <tissue evidence="1">Skin</tissue>
    </source>
</reference>
<accession>A0A0B6YP17</accession>